<dbReference type="AlphaFoldDB" id="M2V855"/>
<dbReference type="EMBL" id="KB445570">
    <property type="protein sequence ID" value="EMD96172.1"/>
    <property type="molecule type" value="Genomic_DNA"/>
</dbReference>
<protein>
    <submittedName>
        <fullName evidence="1">Uncharacterized protein</fullName>
    </submittedName>
</protein>
<evidence type="ECO:0000313" key="1">
    <source>
        <dbReference type="EMBL" id="EMD96172.1"/>
    </source>
</evidence>
<feature type="non-terminal residue" evidence="1">
    <location>
        <position position="66"/>
    </location>
</feature>
<keyword evidence="2" id="KW-1185">Reference proteome</keyword>
<reference evidence="2" key="2">
    <citation type="journal article" date="2013" name="PLoS Genet.">
        <title>Comparative genome structure, secondary metabolite, and effector coding capacity across Cochliobolus pathogens.</title>
        <authorList>
            <person name="Condon B.J."/>
            <person name="Leng Y."/>
            <person name="Wu D."/>
            <person name="Bushley K.E."/>
            <person name="Ohm R.A."/>
            <person name="Otillar R."/>
            <person name="Martin J."/>
            <person name="Schackwitz W."/>
            <person name="Grimwood J."/>
            <person name="MohdZainudin N."/>
            <person name="Xue C."/>
            <person name="Wang R."/>
            <person name="Manning V.A."/>
            <person name="Dhillon B."/>
            <person name="Tu Z.J."/>
            <person name="Steffenson B.J."/>
            <person name="Salamov A."/>
            <person name="Sun H."/>
            <person name="Lowry S."/>
            <person name="LaButti K."/>
            <person name="Han J."/>
            <person name="Copeland A."/>
            <person name="Lindquist E."/>
            <person name="Barry K."/>
            <person name="Schmutz J."/>
            <person name="Baker S.E."/>
            <person name="Ciuffetti L.M."/>
            <person name="Grigoriev I.V."/>
            <person name="Zhong S."/>
            <person name="Turgeon B.G."/>
        </authorList>
    </citation>
    <scope>NUCLEOTIDE SEQUENCE [LARGE SCALE GENOMIC DNA]</scope>
    <source>
        <strain evidence="2">C5 / ATCC 48332 / race O</strain>
    </source>
</reference>
<gene>
    <name evidence="1" type="ORF">COCHEDRAFT_1019578</name>
</gene>
<reference evidence="1 2" key="1">
    <citation type="journal article" date="2012" name="PLoS Pathog.">
        <title>Diverse lifestyles and strategies of plant pathogenesis encoded in the genomes of eighteen Dothideomycetes fungi.</title>
        <authorList>
            <person name="Ohm R.A."/>
            <person name="Feau N."/>
            <person name="Henrissat B."/>
            <person name="Schoch C.L."/>
            <person name="Horwitz B.A."/>
            <person name="Barry K.W."/>
            <person name="Condon B.J."/>
            <person name="Copeland A.C."/>
            <person name="Dhillon B."/>
            <person name="Glaser F."/>
            <person name="Hesse C.N."/>
            <person name="Kosti I."/>
            <person name="LaButti K."/>
            <person name="Lindquist E.A."/>
            <person name="Lucas S."/>
            <person name="Salamov A.A."/>
            <person name="Bradshaw R.E."/>
            <person name="Ciuffetti L."/>
            <person name="Hamelin R.C."/>
            <person name="Kema G.H.J."/>
            <person name="Lawrence C."/>
            <person name="Scott J.A."/>
            <person name="Spatafora J.W."/>
            <person name="Turgeon B.G."/>
            <person name="de Wit P.J.G.M."/>
            <person name="Zhong S."/>
            <person name="Goodwin S.B."/>
            <person name="Grigoriev I.V."/>
        </authorList>
    </citation>
    <scope>NUCLEOTIDE SEQUENCE [LARGE SCALE GENOMIC DNA]</scope>
    <source>
        <strain evidence="2">C5 / ATCC 48332 / race O</strain>
    </source>
</reference>
<proteinExistence type="predicted"/>
<dbReference type="Proteomes" id="UP000016936">
    <property type="component" value="Unassembled WGS sequence"/>
</dbReference>
<organism evidence="1 2">
    <name type="scientific">Cochliobolus heterostrophus (strain C5 / ATCC 48332 / race O)</name>
    <name type="common">Southern corn leaf blight fungus</name>
    <name type="synonym">Bipolaris maydis</name>
    <dbReference type="NCBI Taxonomy" id="701091"/>
    <lineage>
        <taxon>Eukaryota</taxon>
        <taxon>Fungi</taxon>
        <taxon>Dikarya</taxon>
        <taxon>Ascomycota</taxon>
        <taxon>Pezizomycotina</taxon>
        <taxon>Dothideomycetes</taxon>
        <taxon>Pleosporomycetidae</taxon>
        <taxon>Pleosporales</taxon>
        <taxon>Pleosporineae</taxon>
        <taxon>Pleosporaceae</taxon>
        <taxon>Bipolaris</taxon>
    </lineage>
</organism>
<evidence type="ECO:0000313" key="2">
    <source>
        <dbReference type="Proteomes" id="UP000016936"/>
    </source>
</evidence>
<dbReference type="HOGENOM" id="CLU_2838049_0_0_1"/>
<sequence length="66" mass="6576">MAATPVTPQSEAIPTVVGSVLGMVGFHATLSGGSAGAGPCRIPASPEPLSSKVATIFDAHFMHASR</sequence>
<name>M2V855_COCH5</name>
<accession>M2V855</accession>